<dbReference type="AlphaFoldDB" id="A0A392QCP4"/>
<evidence type="ECO:0000259" key="1">
    <source>
        <dbReference type="Pfam" id="PF23726"/>
    </source>
</evidence>
<sequence length="201" mass="21780">PASFDGSKGSVSSCTLYHDKGPEPWLRKTSTDAWLSTGVGEAIDGTDGAVQDHGDVYCVVCYENGNLEIFDVPNFSCVFSVENFLSGKSHLVDALTKEVPKDSQKGDKVSDGVVSQGRKDALNMKVVELAMQRWSGKHSRPFLFGILSDGTILCYHAYLYENPDGTSKVEDSISAGGPIGLSNTSVSRLRNLRFVRVPLDV</sequence>
<organism evidence="2 3">
    <name type="scientific">Trifolium medium</name>
    <dbReference type="NCBI Taxonomy" id="97028"/>
    <lineage>
        <taxon>Eukaryota</taxon>
        <taxon>Viridiplantae</taxon>
        <taxon>Streptophyta</taxon>
        <taxon>Embryophyta</taxon>
        <taxon>Tracheophyta</taxon>
        <taxon>Spermatophyta</taxon>
        <taxon>Magnoliopsida</taxon>
        <taxon>eudicotyledons</taxon>
        <taxon>Gunneridae</taxon>
        <taxon>Pentapetalae</taxon>
        <taxon>rosids</taxon>
        <taxon>fabids</taxon>
        <taxon>Fabales</taxon>
        <taxon>Fabaceae</taxon>
        <taxon>Papilionoideae</taxon>
        <taxon>50 kb inversion clade</taxon>
        <taxon>NPAAA clade</taxon>
        <taxon>Hologalegina</taxon>
        <taxon>IRL clade</taxon>
        <taxon>Trifolieae</taxon>
        <taxon>Trifolium</taxon>
    </lineage>
</organism>
<dbReference type="Pfam" id="PF23726">
    <property type="entry name" value="Beta-prop_RSE1_2nd"/>
    <property type="match status" value="1"/>
</dbReference>
<dbReference type="Proteomes" id="UP000265520">
    <property type="component" value="Unassembled WGS sequence"/>
</dbReference>
<dbReference type="EMBL" id="LXQA010127535">
    <property type="protein sequence ID" value="MCI21924.1"/>
    <property type="molecule type" value="Genomic_DNA"/>
</dbReference>
<feature type="domain" description="RSE1/DDB1/CPSF1 second beta-propeller" evidence="1">
    <location>
        <begin position="8"/>
        <end position="165"/>
    </location>
</feature>
<evidence type="ECO:0000313" key="3">
    <source>
        <dbReference type="Proteomes" id="UP000265520"/>
    </source>
</evidence>
<proteinExistence type="predicted"/>
<keyword evidence="3" id="KW-1185">Reference proteome</keyword>
<protein>
    <submittedName>
        <fullName evidence="2">Cleavage and polyadenylation specificity factor subunit 1-like</fullName>
    </submittedName>
</protein>
<evidence type="ECO:0000313" key="2">
    <source>
        <dbReference type="EMBL" id="MCI21924.1"/>
    </source>
</evidence>
<accession>A0A392QCP4</accession>
<reference evidence="2 3" key="1">
    <citation type="journal article" date="2018" name="Front. Plant Sci.">
        <title>Red Clover (Trifolium pratense) and Zigzag Clover (T. medium) - A Picture of Genomic Similarities and Differences.</title>
        <authorList>
            <person name="Dluhosova J."/>
            <person name="Istvanek J."/>
            <person name="Nedelnik J."/>
            <person name="Repkova J."/>
        </authorList>
    </citation>
    <scope>NUCLEOTIDE SEQUENCE [LARGE SCALE GENOMIC DNA]</scope>
    <source>
        <strain evidence="3">cv. 10/8</strain>
        <tissue evidence="2">Leaf</tissue>
    </source>
</reference>
<feature type="non-terminal residue" evidence="2">
    <location>
        <position position="1"/>
    </location>
</feature>
<dbReference type="InterPro" id="IPR058543">
    <property type="entry name" value="Beta-prop_RSE1/DDB1/CPSF1_2nd"/>
</dbReference>
<comment type="caution">
    <text evidence="2">The sequence shown here is derived from an EMBL/GenBank/DDBJ whole genome shotgun (WGS) entry which is preliminary data.</text>
</comment>
<feature type="non-terminal residue" evidence="2">
    <location>
        <position position="201"/>
    </location>
</feature>
<name>A0A392QCP4_9FABA</name>